<protein>
    <submittedName>
        <fullName evidence="1">Uncharacterized protein</fullName>
    </submittedName>
</protein>
<dbReference type="EMBL" id="LDAU01000154">
    <property type="protein sequence ID" value="KRX02502.1"/>
    <property type="molecule type" value="Genomic_DNA"/>
</dbReference>
<dbReference type="AlphaFoldDB" id="A0A0V0QJX1"/>
<sequence length="177" mass="20830">MSYSQFKSEINSFYLSILIEQIPKFGFMFQHLTSPLKLIQSLWKFRELGNKQKLYQNLGINCKRNNFIQTFDKPLLSFAFANQIFTKILQFRSTQNQNYSESCNNILNESMFVENSKNLGVLNSNLNLSCIDLEQSQRQEQNQILQQDNRFLCQFCSQENIVLVGLYNLYFLKGNTE</sequence>
<dbReference type="InParanoid" id="A0A0V0QJX1"/>
<name>A0A0V0QJX1_PSEPJ</name>
<evidence type="ECO:0000313" key="1">
    <source>
        <dbReference type="EMBL" id="KRX02502.1"/>
    </source>
</evidence>
<comment type="caution">
    <text evidence="1">The sequence shown here is derived from an EMBL/GenBank/DDBJ whole genome shotgun (WGS) entry which is preliminary data.</text>
</comment>
<organism evidence="1 2">
    <name type="scientific">Pseudocohnilembus persalinus</name>
    <name type="common">Ciliate</name>
    <dbReference type="NCBI Taxonomy" id="266149"/>
    <lineage>
        <taxon>Eukaryota</taxon>
        <taxon>Sar</taxon>
        <taxon>Alveolata</taxon>
        <taxon>Ciliophora</taxon>
        <taxon>Intramacronucleata</taxon>
        <taxon>Oligohymenophorea</taxon>
        <taxon>Scuticociliatia</taxon>
        <taxon>Philasterida</taxon>
        <taxon>Pseudocohnilembidae</taxon>
        <taxon>Pseudocohnilembus</taxon>
    </lineage>
</organism>
<reference evidence="1 2" key="1">
    <citation type="journal article" date="2015" name="Sci. Rep.">
        <title>Genome of the facultative scuticociliatosis pathogen Pseudocohnilembus persalinus provides insight into its virulence through horizontal gene transfer.</title>
        <authorList>
            <person name="Xiong J."/>
            <person name="Wang G."/>
            <person name="Cheng J."/>
            <person name="Tian M."/>
            <person name="Pan X."/>
            <person name="Warren A."/>
            <person name="Jiang C."/>
            <person name="Yuan D."/>
            <person name="Miao W."/>
        </authorList>
    </citation>
    <scope>NUCLEOTIDE SEQUENCE [LARGE SCALE GENOMIC DNA]</scope>
    <source>
        <strain evidence="1">36N120E</strain>
    </source>
</reference>
<keyword evidence="2" id="KW-1185">Reference proteome</keyword>
<evidence type="ECO:0000313" key="2">
    <source>
        <dbReference type="Proteomes" id="UP000054937"/>
    </source>
</evidence>
<accession>A0A0V0QJX1</accession>
<dbReference type="Proteomes" id="UP000054937">
    <property type="component" value="Unassembled WGS sequence"/>
</dbReference>
<proteinExistence type="predicted"/>
<gene>
    <name evidence="1" type="ORF">PPERSA_11842</name>
</gene>